<evidence type="ECO:0000313" key="3">
    <source>
        <dbReference type="Proteomes" id="UP000233781"/>
    </source>
</evidence>
<dbReference type="Gene3D" id="3.40.50.300">
    <property type="entry name" value="P-loop containing nucleotide triphosphate hydrolases"/>
    <property type="match status" value="2"/>
</dbReference>
<name>A0A2N3YFW4_9MICO</name>
<dbReference type="OrthoDB" id="4509614at2"/>
<dbReference type="InterPro" id="IPR027417">
    <property type="entry name" value="P-loop_NTPase"/>
</dbReference>
<accession>A0A2N3YFW4</accession>
<keyword evidence="2" id="KW-0547">Nucleotide-binding</keyword>
<dbReference type="SUPFAM" id="SSF52540">
    <property type="entry name" value="P-loop containing nucleoside triphosphate hydrolases"/>
    <property type="match status" value="1"/>
</dbReference>
<keyword evidence="2" id="KW-0067">ATP-binding</keyword>
<feature type="domain" description="NERD" evidence="1">
    <location>
        <begin position="5"/>
        <end position="97"/>
    </location>
</feature>
<dbReference type="Pfam" id="PF08378">
    <property type="entry name" value="NERD"/>
    <property type="match status" value="1"/>
</dbReference>
<organism evidence="2 3">
    <name type="scientific">Phycicoccus duodecadis</name>
    <dbReference type="NCBI Taxonomy" id="173053"/>
    <lineage>
        <taxon>Bacteria</taxon>
        <taxon>Bacillati</taxon>
        <taxon>Actinomycetota</taxon>
        <taxon>Actinomycetes</taxon>
        <taxon>Micrococcales</taxon>
        <taxon>Intrasporangiaceae</taxon>
        <taxon>Phycicoccus</taxon>
    </lineage>
</organism>
<dbReference type="GO" id="GO:0004386">
    <property type="term" value="F:helicase activity"/>
    <property type="evidence" value="ECO:0007669"/>
    <property type="project" value="UniProtKB-KW"/>
</dbReference>
<dbReference type="AlphaFoldDB" id="A0A2N3YFW4"/>
<keyword evidence="2" id="KW-0378">Hydrolase</keyword>
<keyword evidence="3" id="KW-1185">Reference proteome</keyword>
<dbReference type="InterPro" id="IPR011528">
    <property type="entry name" value="NERD"/>
</dbReference>
<dbReference type="Proteomes" id="UP000233781">
    <property type="component" value="Unassembled WGS sequence"/>
</dbReference>
<sequence>MFSTESEREVWTRLVEQAEDDWTIVANLRLTDEKKDHEADLIVLMPDVGVLVVEVKGGSVSVGDDGRWWQQSGSSRPREIHPVDQSRDTKYAVRAYVERDPRWRNSSRTRVRHGHAVVVPYTDLHEDFATPDCPRWMIHGRGDQADLAGRLWDIAARQETGHRVPSAEDCDLIVEVLLGRNLPQRSVLAEADEREGRADRLTVEQASILGVTRLLPRLEIRGGAGSGKTVLATTQAKELTRGSGGRSSQRVALLCYSIGLASYFRRAMAGVDRRHRPAFCGTFEDLARYLGVEVFGGRDDPGFWEERLPALMVELATGLPDGKKFDAVVVDEAQDFADLWWTPIMRCLRDEEAGGLYVYSDENQRVFQRFGRPPVPLVPLVLDHNLRNTRQIVDAFAPLAPMRMRAKGGEGPEVTYIPSALEDALEAADDAVDALLDDWRPEDVALLTTGARHDEQSSRQEQLGQDGYWDTFWDADQVFYGHVLGFKGLERRVVVLCANETGVKDRSRERLYVGLSRATDKLVVVGPPELIREIGGPEVAKRLGICH</sequence>
<gene>
    <name evidence="2" type="ORF">ATL31_0518</name>
</gene>
<evidence type="ECO:0000313" key="2">
    <source>
        <dbReference type="EMBL" id="PKW25719.1"/>
    </source>
</evidence>
<dbReference type="EMBL" id="PJNE01000001">
    <property type="protein sequence ID" value="PKW25719.1"/>
    <property type="molecule type" value="Genomic_DNA"/>
</dbReference>
<evidence type="ECO:0000259" key="1">
    <source>
        <dbReference type="Pfam" id="PF08378"/>
    </source>
</evidence>
<dbReference type="RefSeq" id="WP_101394403.1">
    <property type="nucleotide sequence ID" value="NZ_PJNE01000001.1"/>
</dbReference>
<comment type="caution">
    <text evidence="2">The sequence shown here is derived from an EMBL/GenBank/DDBJ whole genome shotgun (WGS) entry which is preliminary data.</text>
</comment>
<protein>
    <submittedName>
        <fullName evidence="2">UvrD-like helicase family protein</fullName>
    </submittedName>
</protein>
<keyword evidence="2" id="KW-0347">Helicase</keyword>
<proteinExistence type="predicted"/>
<reference evidence="2 3" key="1">
    <citation type="submission" date="2017-12" db="EMBL/GenBank/DDBJ databases">
        <title>Sequencing the genomes of 1000 Actinobacteria strains.</title>
        <authorList>
            <person name="Klenk H.-P."/>
        </authorList>
    </citation>
    <scope>NUCLEOTIDE SEQUENCE [LARGE SCALE GENOMIC DNA]</scope>
    <source>
        <strain evidence="2 3">DSM 12806</strain>
    </source>
</reference>